<dbReference type="SUPFAM" id="SSF51556">
    <property type="entry name" value="Metallo-dependent hydrolases"/>
    <property type="match status" value="1"/>
</dbReference>
<feature type="binding site" evidence="8">
    <location>
        <position position="139"/>
    </location>
    <ligand>
        <name>Zn(2+)</name>
        <dbReference type="ChEBI" id="CHEBI:29105"/>
    </ligand>
</feature>
<keyword evidence="4 5" id="KW-0119">Carbohydrate metabolism</keyword>
<feature type="binding site" evidence="8">
    <location>
        <position position="226"/>
    </location>
    <ligand>
        <name>Zn(2+)</name>
        <dbReference type="ChEBI" id="CHEBI:29105"/>
    </ligand>
</feature>
<feature type="binding site" evidence="7">
    <location>
        <begin position="317"/>
        <end position="319"/>
    </location>
    <ligand>
        <name>substrate</name>
    </ligand>
</feature>
<evidence type="ECO:0000313" key="11">
    <source>
        <dbReference type="Proteomes" id="UP000184221"/>
    </source>
</evidence>
<dbReference type="PIRSF" id="PIRSF038994">
    <property type="entry name" value="NagA"/>
    <property type="match status" value="1"/>
</dbReference>
<dbReference type="Gene3D" id="2.30.40.10">
    <property type="entry name" value="Urease, subunit C, domain 1"/>
    <property type="match status" value="1"/>
</dbReference>
<dbReference type="GO" id="GO:0006046">
    <property type="term" value="P:N-acetylglucosamine catabolic process"/>
    <property type="evidence" value="ECO:0007669"/>
    <property type="project" value="TreeGrafter"/>
</dbReference>
<evidence type="ECO:0000256" key="6">
    <source>
        <dbReference type="PIRSR" id="PIRSR038994-1"/>
    </source>
</evidence>
<evidence type="ECO:0000313" key="10">
    <source>
        <dbReference type="EMBL" id="SHH86296.1"/>
    </source>
</evidence>
<dbReference type="AlphaFoldDB" id="A0A1M5WFN9"/>
<dbReference type="EMBL" id="FQXC01000004">
    <property type="protein sequence ID" value="SHH86296.1"/>
    <property type="molecule type" value="Genomic_DNA"/>
</dbReference>
<evidence type="ECO:0000256" key="7">
    <source>
        <dbReference type="PIRSR" id="PIRSR038994-2"/>
    </source>
</evidence>
<dbReference type="NCBIfam" id="TIGR00221">
    <property type="entry name" value="nagA"/>
    <property type="match status" value="1"/>
</dbReference>
<dbReference type="Gene3D" id="3.20.20.140">
    <property type="entry name" value="Metal-dependent hydrolases"/>
    <property type="match status" value="1"/>
</dbReference>
<proteinExistence type="inferred from homology"/>
<keyword evidence="2 8" id="KW-0479">Metal-binding</keyword>
<dbReference type="PANTHER" id="PTHR11113:SF14">
    <property type="entry name" value="N-ACETYLGLUCOSAMINE-6-PHOSPHATE DEACETYLASE"/>
    <property type="match status" value="1"/>
</dbReference>
<comment type="cofactor">
    <cofactor evidence="8">
        <name>a divalent metal cation</name>
        <dbReference type="ChEBI" id="CHEBI:60240"/>
    </cofactor>
    <text evidence="8">Binds 1 divalent metal cation per subunit.</text>
</comment>
<reference evidence="10 11" key="1">
    <citation type="submission" date="2016-11" db="EMBL/GenBank/DDBJ databases">
        <authorList>
            <person name="Jaros S."/>
            <person name="Januszkiewicz K."/>
            <person name="Wedrychowicz H."/>
        </authorList>
    </citation>
    <scope>NUCLEOTIDE SEQUENCE [LARGE SCALE GENOMIC DNA]</scope>
    <source>
        <strain evidence="10 11">DSM 29431</strain>
    </source>
</reference>
<evidence type="ECO:0000256" key="1">
    <source>
        <dbReference type="ARBA" id="ARBA00010716"/>
    </source>
</evidence>
<feature type="binding site" evidence="8">
    <location>
        <position position="205"/>
    </location>
    <ligand>
        <name>Zn(2+)</name>
        <dbReference type="ChEBI" id="CHEBI:29105"/>
    </ligand>
</feature>
<evidence type="ECO:0000256" key="2">
    <source>
        <dbReference type="ARBA" id="ARBA00022723"/>
    </source>
</evidence>
<dbReference type="InterPro" id="IPR006680">
    <property type="entry name" value="Amidohydro-rel"/>
</dbReference>
<dbReference type="GO" id="GO:0008448">
    <property type="term" value="F:N-acetylglucosamine-6-phosphate deacetylase activity"/>
    <property type="evidence" value="ECO:0007669"/>
    <property type="project" value="InterPro"/>
</dbReference>
<feature type="binding site" evidence="7">
    <location>
        <position position="237"/>
    </location>
    <ligand>
        <name>substrate</name>
    </ligand>
</feature>
<feature type="active site" description="Proton donor/acceptor" evidence="6">
    <location>
        <position position="284"/>
    </location>
</feature>
<dbReference type="InterPro" id="IPR032466">
    <property type="entry name" value="Metal_Hydrolase"/>
</dbReference>
<feature type="binding site" evidence="7">
    <location>
        <position position="261"/>
    </location>
    <ligand>
        <name>substrate</name>
    </ligand>
</feature>
<dbReference type="InterPro" id="IPR011059">
    <property type="entry name" value="Metal-dep_hydrolase_composite"/>
</dbReference>
<dbReference type="Proteomes" id="UP000184221">
    <property type="component" value="Unassembled WGS sequence"/>
</dbReference>
<protein>
    <submittedName>
        <fullName evidence="10">N-acetylglucosamine 6-phosphate deacetylase</fullName>
    </submittedName>
</protein>
<dbReference type="GO" id="GO:0046872">
    <property type="term" value="F:metal ion binding"/>
    <property type="evidence" value="ECO:0007669"/>
    <property type="project" value="UniProtKB-KW"/>
</dbReference>
<organism evidence="10 11">
    <name type="scientific">Marivita hallyeonensis</name>
    <dbReference type="NCBI Taxonomy" id="996342"/>
    <lineage>
        <taxon>Bacteria</taxon>
        <taxon>Pseudomonadati</taxon>
        <taxon>Pseudomonadota</taxon>
        <taxon>Alphaproteobacteria</taxon>
        <taxon>Rhodobacterales</taxon>
        <taxon>Roseobacteraceae</taxon>
        <taxon>Marivita</taxon>
    </lineage>
</organism>
<feature type="domain" description="Amidohydrolase-related" evidence="9">
    <location>
        <begin position="61"/>
        <end position="374"/>
    </location>
</feature>
<dbReference type="SUPFAM" id="SSF51338">
    <property type="entry name" value="Composite domain of metallo-dependent hydrolases"/>
    <property type="match status" value="1"/>
</dbReference>
<name>A0A1M5WFN9_9RHOB</name>
<comment type="similarity">
    <text evidence="1 5">Belongs to the metallo-dependent hydrolases superfamily. NagA family.</text>
</comment>
<accession>A0A1M5WFN9</accession>
<dbReference type="RefSeq" id="WP_245819033.1">
    <property type="nucleotide sequence ID" value="NZ_FQXC01000004.1"/>
</dbReference>
<keyword evidence="11" id="KW-1185">Reference proteome</keyword>
<feature type="binding site" evidence="7">
    <location>
        <position position="150"/>
    </location>
    <ligand>
        <name>substrate</name>
    </ligand>
</feature>
<gene>
    <name evidence="10" type="ORF">SAMN05443551_3440</name>
</gene>
<keyword evidence="3 5" id="KW-0378">Hydrolase</keyword>
<evidence type="ECO:0000256" key="3">
    <source>
        <dbReference type="ARBA" id="ARBA00022801"/>
    </source>
</evidence>
<dbReference type="PANTHER" id="PTHR11113">
    <property type="entry name" value="N-ACETYLGLUCOSAMINE-6-PHOSPHATE DEACETYLASE"/>
    <property type="match status" value="1"/>
</dbReference>
<sequence>MNGLDMNGNQDKRALVGADVFDGQTLRSNCALLLDAGLLKGVMAEGDIPDGYHLQQFGGGTLLPGFVDLQVNGGGGVLFNEAPTVDGLRTIAKAHRGTGTGAVLPTLITDTKDCMRAAVDAVGEAFRQGVPGVIGIHFEGPHLAVVKKGAHDPNLIRPMDEEDEAFFLNAAKALPNVMVTVAPENVRTDQITRLAEGGVIVSLGHTDCSFADAQAAFAAGARCVTHLFNAMSQLGSREPGLVGAALATDGVMSGLIADGIHVHPATMRIALAAQRPGSVFLVTDAMPTVGSDIQRFTLNGRTVARRDGRLTLEDGTLAGADLDFPKALRVLCNEVGIDKAEALAMATSGPASVLRTPRHVGRFVLDQPANVIHLGEDFAYLGSV</sequence>
<evidence type="ECO:0000256" key="5">
    <source>
        <dbReference type="PIRNR" id="PIRNR038994"/>
    </source>
</evidence>
<evidence type="ECO:0000256" key="4">
    <source>
        <dbReference type="ARBA" id="ARBA00023277"/>
    </source>
</evidence>
<evidence type="ECO:0000259" key="9">
    <source>
        <dbReference type="Pfam" id="PF01979"/>
    </source>
</evidence>
<dbReference type="InterPro" id="IPR003764">
    <property type="entry name" value="GlcNAc_6-P_deAcase"/>
</dbReference>
<dbReference type="STRING" id="996342.SAMN05443551_3440"/>
<feature type="binding site" evidence="7">
    <location>
        <begin position="229"/>
        <end position="230"/>
    </location>
    <ligand>
        <name>substrate</name>
    </ligand>
</feature>
<dbReference type="Pfam" id="PF01979">
    <property type="entry name" value="Amidohydro_1"/>
    <property type="match status" value="1"/>
</dbReference>
<evidence type="ECO:0000256" key="8">
    <source>
        <dbReference type="PIRSR" id="PIRSR038994-3"/>
    </source>
</evidence>